<evidence type="ECO:0000313" key="2">
    <source>
        <dbReference type="Proteomes" id="UP000467385"/>
    </source>
</evidence>
<organism evidence="1 2">
    <name type="scientific">Mycobacterium conspicuum</name>
    <dbReference type="NCBI Taxonomy" id="44010"/>
    <lineage>
        <taxon>Bacteria</taxon>
        <taxon>Bacillati</taxon>
        <taxon>Actinomycetota</taxon>
        <taxon>Actinomycetes</taxon>
        <taxon>Mycobacteriales</taxon>
        <taxon>Mycobacteriaceae</taxon>
        <taxon>Mycobacterium</taxon>
    </lineage>
</organism>
<dbReference type="OrthoDB" id="5197338at2"/>
<gene>
    <name evidence="1" type="ORF">MCNS_18000</name>
</gene>
<reference evidence="1 2" key="1">
    <citation type="journal article" date="2019" name="Emerg. Microbes Infect.">
        <title>Comprehensive subspecies identification of 175 nontuberculous mycobacteria species based on 7547 genomic profiles.</title>
        <authorList>
            <person name="Matsumoto Y."/>
            <person name="Kinjo T."/>
            <person name="Motooka D."/>
            <person name="Nabeya D."/>
            <person name="Jung N."/>
            <person name="Uechi K."/>
            <person name="Horii T."/>
            <person name="Iida T."/>
            <person name="Fujita J."/>
            <person name="Nakamura S."/>
        </authorList>
    </citation>
    <scope>NUCLEOTIDE SEQUENCE [LARGE SCALE GENOMIC DNA]</scope>
    <source>
        <strain evidence="1 2">JCM 14738</strain>
    </source>
</reference>
<dbReference type="AlphaFoldDB" id="A0A1X1SZD4"/>
<dbReference type="Proteomes" id="UP000467385">
    <property type="component" value="Chromosome"/>
</dbReference>
<sequence>MTEIMIDPNVRVAGGLTFSGYEDVRGPMPVAGQHVLVREPEANLVAVGIVDRVDERDRLVYVAVDWTQLAPDRLPTPEQFLGILRSQTRPPFERLDAPAMSGTSARTA</sequence>
<proteinExistence type="predicted"/>
<dbReference type="RefSeq" id="WP_085235126.1">
    <property type="nucleotide sequence ID" value="NZ_AP022613.1"/>
</dbReference>
<keyword evidence="2" id="KW-1185">Reference proteome</keyword>
<protein>
    <submittedName>
        <fullName evidence="1">Uncharacterized protein</fullName>
    </submittedName>
</protein>
<dbReference type="EMBL" id="AP022613">
    <property type="protein sequence ID" value="BBZ38737.1"/>
    <property type="molecule type" value="Genomic_DNA"/>
</dbReference>
<evidence type="ECO:0000313" key="1">
    <source>
        <dbReference type="EMBL" id="BBZ38737.1"/>
    </source>
</evidence>
<name>A0A1X1SZD4_9MYCO</name>
<accession>A0A1X1SZD4</accession>